<evidence type="ECO:0000313" key="1">
    <source>
        <dbReference type="EMBL" id="MBC2606639.1"/>
    </source>
</evidence>
<sequence>MSTHAVKGTRVENDEIIRFERQSETAADSLLRQLAGLLDATMCETWLPMGFRAMVVQEIPSMRQLVEKGRSGLAVLLSYVSHLREEAEPYRAFAKRSAALLALRNLENELRVLNQTA</sequence>
<name>A0A7X1B754_9BACT</name>
<dbReference type="Proteomes" id="UP000526501">
    <property type="component" value="Unassembled WGS sequence"/>
</dbReference>
<keyword evidence="2" id="KW-1185">Reference proteome</keyword>
<comment type="caution">
    <text evidence="1">The sequence shown here is derived from an EMBL/GenBank/DDBJ whole genome shotgun (WGS) entry which is preliminary data.</text>
</comment>
<organism evidence="1 2">
    <name type="scientific">Pelagicoccus albus</name>
    <dbReference type="NCBI Taxonomy" id="415222"/>
    <lineage>
        <taxon>Bacteria</taxon>
        <taxon>Pseudomonadati</taxon>
        <taxon>Verrucomicrobiota</taxon>
        <taxon>Opitutia</taxon>
        <taxon>Puniceicoccales</taxon>
        <taxon>Pelagicoccaceae</taxon>
        <taxon>Pelagicoccus</taxon>
    </lineage>
</organism>
<reference evidence="1 2" key="1">
    <citation type="submission" date="2020-07" db="EMBL/GenBank/DDBJ databases">
        <authorList>
            <person name="Feng X."/>
        </authorList>
    </citation>
    <scope>NUCLEOTIDE SEQUENCE [LARGE SCALE GENOMIC DNA]</scope>
    <source>
        <strain evidence="1 2">JCM23202</strain>
    </source>
</reference>
<dbReference type="EMBL" id="JACHVC010000012">
    <property type="protein sequence ID" value="MBC2606639.1"/>
    <property type="molecule type" value="Genomic_DNA"/>
</dbReference>
<evidence type="ECO:0000313" key="2">
    <source>
        <dbReference type="Proteomes" id="UP000526501"/>
    </source>
</evidence>
<dbReference type="AlphaFoldDB" id="A0A7X1B754"/>
<accession>A0A7X1B754</accession>
<proteinExistence type="predicted"/>
<gene>
    <name evidence="1" type="ORF">H5P27_11355</name>
</gene>
<protein>
    <submittedName>
        <fullName evidence="1">Uncharacterized protein</fullName>
    </submittedName>
</protein>
<dbReference type="RefSeq" id="WP_185660507.1">
    <property type="nucleotide sequence ID" value="NZ_CAWPOO010000012.1"/>
</dbReference>